<dbReference type="PANTHER" id="PTHR45453:SF1">
    <property type="entry name" value="PHOSPHATE REGULON SENSOR PROTEIN PHOR"/>
    <property type="match status" value="1"/>
</dbReference>
<dbReference type="Pfam" id="PF02518">
    <property type="entry name" value="HATPase_c"/>
    <property type="match status" value="1"/>
</dbReference>
<dbReference type="InterPro" id="IPR036890">
    <property type="entry name" value="HATPase_C_sf"/>
</dbReference>
<dbReference type="CDD" id="cd00075">
    <property type="entry name" value="HATPase"/>
    <property type="match status" value="1"/>
</dbReference>
<comment type="caution">
    <text evidence="18">The sequence shown here is derived from an EMBL/GenBank/DDBJ whole genome shotgun (WGS) entry which is preliminary data.</text>
</comment>
<evidence type="ECO:0000256" key="13">
    <source>
        <dbReference type="ARBA" id="ARBA00023136"/>
    </source>
</evidence>
<dbReference type="EMBL" id="LJGU01000108">
    <property type="protein sequence ID" value="OEV04984.1"/>
    <property type="molecule type" value="Genomic_DNA"/>
</dbReference>
<organism evidence="18 19">
    <name type="scientific">Streptomyces oceani</name>
    <dbReference type="NCBI Taxonomy" id="1075402"/>
    <lineage>
        <taxon>Bacteria</taxon>
        <taxon>Bacillati</taxon>
        <taxon>Actinomycetota</taxon>
        <taxon>Actinomycetes</taxon>
        <taxon>Kitasatosporales</taxon>
        <taxon>Streptomycetaceae</taxon>
        <taxon>Streptomyces</taxon>
    </lineage>
</organism>
<dbReference type="GO" id="GO:0000155">
    <property type="term" value="F:phosphorelay sensor kinase activity"/>
    <property type="evidence" value="ECO:0007669"/>
    <property type="project" value="InterPro"/>
</dbReference>
<dbReference type="InterPro" id="IPR005467">
    <property type="entry name" value="His_kinase_dom"/>
</dbReference>
<sequence>MDVNAAVAAVAAVAGVCTGVVAMLAFRWSEREQVRPTRTSLHSEVALPPGVDTVLSVLRSSAVVLDESDAVVKASSAAYALGLVRGGKLTVEPMLGMARDTRRDGEIRQVELDLPRRGTGRGDALAVSARVAPLGSRLVLVLVEDMTEARRIEAVRRDFVANVSHELKTPAGALSLLSETVIDAADDPEAVVRFAGRMQNEATRLTSLVQELIDLSRVQNDDPLEDSEAVAVAGLVDEAIDRCSQTASNKQITLAAAGTEDLHVWGNRGQLAAALGNLVENAVNYSPARTRVGIAGRRTPAPGGDLIEIAVTDQGIGISSMDKERVFERFYRVDPARSRATGGTGLGLAIVKHVAASHGGEVTVWSVEGEGSTFTLRLPEAGRAREKAEANRRGRDSLSGALWEPAAFGAEDGFGEENGDRAGPAVDRARPSDESRQSPESSRSPKSTVDPPVENFSAPEVHP</sequence>
<evidence type="ECO:0000256" key="1">
    <source>
        <dbReference type="ARBA" id="ARBA00000085"/>
    </source>
</evidence>
<feature type="domain" description="Histidine kinase" evidence="17">
    <location>
        <begin position="162"/>
        <end position="382"/>
    </location>
</feature>
<dbReference type="Gene3D" id="3.30.565.10">
    <property type="entry name" value="Histidine kinase-like ATPase, C-terminal domain"/>
    <property type="match status" value="1"/>
</dbReference>
<dbReference type="InterPro" id="IPR003661">
    <property type="entry name" value="HisK_dim/P_dom"/>
</dbReference>
<evidence type="ECO:0000256" key="3">
    <source>
        <dbReference type="ARBA" id="ARBA00012438"/>
    </source>
</evidence>
<feature type="transmembrane region" description="Helical" evidence="16">
    <location>
        <begin position="6"/>
        <end position="26"/>
    </location>
</feature>
<comment type="catalytic activity">
    <reaction evidence="1">
        <text>ATP + protein L-histidine = ADP + protein N-phospho-L-histidine.</text>
        <dbReference type="EC" id="2.7.13.3"/>
    </reaction>
</comment>
<keyword evidence="19" id="KW-1185">Reference proteome</keyword>
<keyword evidence="12" id="KW-0902">Two-component regulatory system</keyword>
<protein>
    <recommendedName>
        <fullName evidence="14">Sensor-like histidine kinase SenX3</fullName>
        <ecNumber evidence="3">2.7.13.3</ecNumber>
    </recommendedName>
</protein>
<dbReference type="InterPro" id="IPR050351">
    <property type="entry name" value="BphY/WalK/GraS-like"/>
</dbReference>
<feature type="region of interest" description="Disordered" evidence="15">
    <location>
        <begin position="409"/>
        <end position="463"/>
    </location>
</feature>
<reference evidence="18 19" key="1">
    <citation type="journal article" date="2016" name="Front. Microbiol.">
        <title>Comparative Genomics Analysis of Streptomyces Species Reveals Their Adaptation to the Marine Environment and Their Diversity at the Genomic Level.</title>
        <authorList>
            <person name="Tian X."/>
            <person name="Zhang Z."/>
            <person name="Yang T."/>
            <person name="Chen M."/>
            <person name="Li J."/>
            <person name="Chen F."/>
            <person name="Yang J."/>
            <person name="Li W."/>
            <person name="Zhang B."/>
            <person name="Zhang Z."/>
            <person name="Wu J."/>
            <person name="Zhang C."/>
            <person name="Long L."/>
            <person name="Xiao J."/>
        </authorList>
    </citation>
    <scope>NUCLEOTIDE SEQUENCE [LARGE SCALE GENOMIC DNA]</scope>
    <source>
        <strain evidence="18 19">SCSIO 02100</strain>
    </source>
</reference>
<gene>
    <name evidence="18" type="ORF">AN216_05115</name>
</gene>
<dbReference type="RefSeq" id="WP_070195374.1">
    <property type="nucleotide sequence ID" value="NZ_LJGU01000108.1"/>
</dbReference>
<keyword evidence="6" id="KW-0808">Transferase</keyword>
<evidence type="ECO:0000259" key="17">
    <source>
        <dbReference type="PROSITE" id="PS50109"/>
    </source>
</evidence>
<dbReference type="GO" id="GO:0004721">
    <property type="term" value="F:phosphoprotein phosphatase activity"/>
    <property type="evidence" value="ECO:0007669"/>
    <property type="project" value="TreeGrafter"/>
</dbReference>
<keyword evidence="5" id="KW-0597">Phosphoprotein</keyword>
<evidence type="ECO:0000256" key="10">
    <source>
        <dbReference type="ARBA" id="ARBA00022840"/>
    </source>
</evidence>
<comment type="subcellular location">
    <subcellularLocation>
        <location evidence="2">Cell membrane</location>
        <topology evidence="2">Multi-pass membrane protein</topology>
    </subcellularLocation>
</comment>
<evidence type="ECO:0000256" key="5">
    <source>
        <dbReference type="ARBA" id="ARBA00022553"/>
    </source>
</evidence>
<dbReference type="Pfam" id="PF00512">
    <property type="entry name" value="HisKA"/>
    <property type="match status" value="1"/>
</dbReference>
<dbReference type="AlphaFoldDB" id="A0A1E7KM87"/>
<dbReference type="Proteomes" id="UP000176101">
    <property type="component" value="Unassembled WGS sequence"/>
</dbReference>
<evidence type="ECO:0000256" key="16">
    <source>
        <dbReference type="SAM" id="Phobius"/>
    </source>
</evidence>
<dbReference type="SUPFAM" id="SSF55874">
    <property type="entry name" value="ATPase domain of HSP90 chaperone/DNA topoisomerase II/histidine kinase"/>
    <property type="match status" value="1"/>
</dbReference>
<evidence type="ECO:0000256" key="15">
    <source>
        <dbReference type="SAM" id="MobiDB-lite"/>
    </source>
</evidence>
<name>A0A1E7KM87_9ACTN</name>
<keyword evidence="10" id="KW-0067">ATP-binding</keyword>
<keyword evidence="4" id="KW-1003">Cell membrane</keyword>
<dbReference type="InterPro" id="IPR003594">
    <property type="entry name" value="HATPase_dom"/>
</dbReference>
<dbReference type="FunFam" id="3.30.565.10:FF:000045">
    <property type="entry name" value="Two-component sensor histidine kinase"/>
    <property type="match status" value="1"/>
</dbReference>
<evidence type="ECO:0000256" key="11">
    <source>
        <dbReference type="ARBA" id="ARBA00022989"/>
    </source>
</evidence>
<dbReference type="FunFam" id="1.10.287.130:FF:000008">
    <property type="entry name" value="Two-component sensor histidine kinase"/>
    <property type="match status" value="1"/>
</dbReference>
<proteinExistence type="predicted"/>
<evidence type="ECO:0000256" key="9">
    <source>
        <dbReference type="ARBA" id="ARBA00022777"/>
    </source>
</evidence>
<evidence type="ECO:0000256" key="4">
    <source>
        <dbReference type="ARBA" id="ARBA00022475"/>
    </source>
</evidence>
<dbReference type="SMART" id="SM00388">
    <property type="entry name" value="HisKA"/>
    <property type="match status" value="1"/>
</dbReference>
<dbReference type="InterPro" id="IPR004358">
    <property type="entry name" value="Sig_transdc_His_kin-like_C"/>
</dbReference>
<keyword evidence="13 16" id="KW-0472">Membrane</keyword>
<dbReference type="InterPro" id="IPR036097">
    <property type="entry name" value="HisK_dim/P_sf"/>
</dbReference>
<dbReference type="EC" id="2.7.13.3" evidence="3"/>
<dbReference type="CDD" id="cd00082">
    <property type="entry name" value="HisKA"/>
    <property type="match status" value="1"/>
</dbReference>
<dbReference type="PRINTS" id="PR00344">
    <property type="entry name" value="BCTRLSENSOR"/>
</dbReference>
<dbReference type="STRING" id="1075402.AN216_05115"/>
<keyword evidence="9 18" id="KW-0418">Kinase</keyword>
<dbReference type="GO" id="GO:0005886">
    <property type="term" value="C:plasma membrane"/>
    <property type="evidence" value="ECO:0007669"/>
    <property type="project" value="UniProtKB-SubCell"/>
</dbReference>
<keyword evidence="11 16" id="KW-1133">Transmembrane helix</keyword>
<evidence type="ECO:0000256" key="12">
    <source>
        <dbReference type="ARBA" id="ARBA00023012"/>
    </source>
</evidence>
<evidence type="ECO:0000256" key="7">
    <source>
        <dbReference type="ARBA" id="ARBA00022692"/>
    </source>
</evidence>
<keyword evidence="8" id="KW-0547">Nucleotide-binding</keyword>
<evidence type="ECO:0000256" key="6">
    <source>
        <dbReference type="ARBA" id="ARBA00022679"/>
    </source>
</evidence>
<evidence type="ECO:0000256" key="8">
    <source>
        <dbReference type="ARBA" id="ARBA00022741"/>
    </source>
</evidence>
<dbReference type="GO" id="GO:0016036">
    <property type="term" value="P:cellular response to phosphate starvation"/>
    <property type="evidence" value="ECO:0007669"/>
    <property type="project" value="TreeGrafter"/>
</dbReference>
<accession>A0A1E7KM87</accession>
<evidence type="ECO:0000313" key="19">
    <source>
        <dbReference type="Proteomes" id="UP000176101"/>
    </source>
</evidence>
<dbReference type="GO" id="GO:0005524">
    <property type="term" value="F:ATP binding"/>
    <property type="evidence" value="ECO:0007669"/>
    <property type="project" value="UniProtKB-KW"/>
</dbReference>
<dbReference type="Gene3D" id="1.10.287.130">
    <property type="match status" value="1"/>
</dbReference>
<feature type="compositionally biased region" description="Low complexity" evidence="15">
    <location>
        <begin position="438"/>
        <end position="447"/>
    </location>
</feature>
<dbReference type="SUPFAM" id="SSF47384">
    <property type="entry name" value="Homodimeric domain of signal transducing histidine kinase"/>
    <property type="match status" value="1"/>
</dbReference>
<dbReference type="PROSITE" id="PS50109">
    <property type="entry name" value="HIS_KIN"/>
    <property type="match status" value="1"/>
</dbReference>
<evidence type="ECO:0000313" key="18">
    <source>
        <dbReference type="EMBL" id="OEV04984.1"/>
    </source>
</evidence>
<evidence type="ECO:0000256" key="14">
    <source>
        <dbReference type="ARBA" id="ARBA00039401"/>
    </source>
</evidence>
<keyword evidence="7 16" id="KW-0812">Transmembrane</keyword>
<dbReference type="SMART" id="SM00387">
    <property type="entry name" value="HATPase_c"/>
    <property type="match status" value="1"/>
</dbReference>
<feature type="compositionally biased region" description="Basic and acidic residues" evidence="15">
    <location>
        <begin position="427"/>
        <end position="437"/>
    </location>
</feature>
<dbReference type="PATRIC" id="fig|1075402.3.peg.3208"/>
<evidence type="ECO:0000256" key="2">
    <source>
        <dbReference type="ARBA" id="ARBA00004651"/>
    </source>
</evidence>
<dbReference type="PANTHER" id="PTHR45453">
    <property type="entry name" value="PHOSPHATE REGULON SENSOR PROTEIN PHOR"/>
    <property type="match status" value="1"/>
</dbReference>